<dbReference type="PROSITE" id="PS51285">
    <property type="entry name" value="AGC_KINASE_CTER"/>
    <property type="match status" value="1"/>
</dbReference>
<keyword evidence="1" id="KW-0723">Serine/threonine-protein kinase</keyword>
<organism evidence="9 10">
    <name type="scientific">Cymbomonas tetramitiformis</name>
    <dbReference type="NCBI Taxonomy" id="36881"/>
    <lineage>
        <taxon>Eukaryota</taxon>
        <taxon>Viridiplantae</taxon>
        <taxon>Chlorophyta</taxon>
        <taxon>Pyramimonadophyceae</taxon>
        <taxon>Pyramimonadales</taxon>
        <taxon>Pyramimonadaceae</taxon>
        <taxon>Cymbomonas</taxon>
    </lineage>
</organism>
<dbReference type="PANTHER" id="PTHR24353:SF37">
    <property type="entry name" value="CAMP-DEPENDENT PROTEIN KINASE CATALYTIC SUBUNIT PRKX"/>
    <property type="match status" value="1"/>
</dbReference>
<keyword evidence="5" id="KW-0067">ATP-binding</keyword>
<dbReference type="PROSITE" id="PS50011">
    <property type="entry name" value="PROTEIN_KINASE_DOM"/>
    <property type="match status" value="1"/>
</dbReference>
<evidence type="ECO:0000256" key="4">
    <source>
        <dbReference type="ARBA" id="ARBA00022777"/>
    </source>
</evidence>
<dbReference type="SMART" id="SM00220">
    <property type="entry name" value="S_TKc"/>
    <property type="match status" value="1"/>
</dbReference>
<dbReference type="EMBL" id="LGRX02022189">
    <property type="protein sequence ID" value="KAK3255862.1"/>
    <property type="molecule type" value="Genomic_DNA"/>
</dbReference>
<evidence type="ECO:0000259" key="7">
    <source>
        <dbReference type="PROSITE" id="PS50011"/>
    </source>
</evidence>
<sequence length="207" mass="23769">ACTVMAFEYLQDRNYIYRDLKPENMLIDSSGYLKLTDLGFAKHLADGKTYTTCGTLDYMAPEMLEKTGHNKAVDWWALGAVIYEMVSGLPPFYKSADNREKVLRIRKAKYKVPAFVSKECKDIVRRLLEPQALKRLGNTREGVSAIRSHPWFEDIDWEAMENRTHPVPYIPTTRTAAFQKWQPGYKHPAGPKFNRAPANENGAFDNF</sequence>
<evidence type="ECO:0000256" key="5">
    <source>
        <dbReference type="ARBA" id="ARBA00022840"/>
    </source>
</evidence>
<evidence type="ECO:0000313" key="10">
    <source>
        <dbReference type="Proteomes" id="UP001190700"/>
    </source>
</evidence>
<evidence type="ECO:0000256" key="1">
    <source>
        <dbReference type="ARBA" id="ARBA00022527"/>
    </source>
</evidence>
<reference evidence="9 10" key="1">
    <citation type="journal article" date="2015" name="Genome Biol. Evol.">
        <title>Comparative Genomics of a Bacterivorous Green Alga Reveals Evolutionary Causalities and Consequences of Phago-Mixotrophic Mode of Nutrition.</title>
        <authorList>
            <person name="Burns J.A."/>
            <person name="Paasch A."/>
            <person name="Narechania A."/>
            <person name="Kim E."/>
        </authorList>
    </citation>
    <scope>NUCLEOTIDE SEQUENCE [LARGE SCALE GENOMIC DNA]</scope>
    <source>
        <strain evidence="9 10">PLY_AMNH</strain>
    </source>
</reference>
<feature type="domain" description="AGC-kinase C-terminal" evidence="8">
    <location>
        <begin position="153"/>
        <end position="207"/>
    </location>
</feature>
<protein>
    <submittedName>
        <fullName evidence="9">cGMP-dependent protein kinase</fullName>
    </submittedName>
</protein>
<dbReference type="InterPro" id="IPR000961">
    <property type="entry name" value="AGC-kinase_C"/>
</dbReference>
<evidence type="ECO:0000313" key="9">
    <source>
        <dbReference type="EMBL" id="KAK3255862.1"/>
    </source>
</evidence>
<dbReference type="GO" id="GO:0004691">
    <property type="term" value="F:cAMP-dependent protein kinase activity"/>
    <property type="evidence" value="ECO:0007669"/>
    <property type="project" value="TreeGrafter"/>
</dbReference>
<dbReference type="PANTHER" id="PTHR24353">
    <property type="entry name" value="CYCLIC NUCLEOTIDE-DEPENDENT PROTEIN KINASE"/>
    <property type="match status" value="1"/>
</dbReference>
<feature type="non-terminal residue" evidence="9">
    <location>
        <position position="1"/>
    </location>
</feature>
<keyword evidence="2" id="KW-0808">Transferase</keyword>
<dbReference type="PROSITE" id="PS00108">
    <property type="entry name" value="PROTEIN_KINASE_ST"/>
    <property type="match status" value="1"/>
</dbReference>
<gene>
    <name evidence="9" type="ORF">CYMTET_34979</name>
</gene>
<feature type="region of interest" description="Disordered" evidence="6">
    <location>
        <begin position="188"/>
        <end position="207"/>
    </location>
</feature>
<dbReference type="Pfam" id="PF00069">
    <property type="entry name" value="Pkinase"/>
    <property type="match status" value="1"/>
</dbReference>
<dbReference type="InterPro" id="IPR008271">
    <property type="entry name" value="Ser/Thr_kinase_AS"/>
</dbReference>
<keyword evidence="10" id="KW-1185">Reference proteome</keyword>
<dbReference type="Gene3D" id="1.10.510.10">
    <property type="entry name" value="Transferase(Phosphotransferase) domain 1"/>
    <property type="match status" value="1"/>
</dbReference>
<dbReference type="Proteomes" id="UP001190700">
    <property type="component" value="Unassembled WGS sequence"/>
</dbReference>
<proteinExistence type="predicted"/>
<dbReference type="InterPro" id="IPR000719">
    <property type="entry name" value="Prot_kinase_dom"/>
</dbReference>
<evidence type="ECO:0000256" key="2">
    <source>
        <dbReference type="ARBA" id="ARBA00022679"/>
    </source>
</evidence>
<comment type="caution">
    <text evidence="9">The sequence shown here is derived from an EMBL/GenBank/DDBJ whole genome shotgun (WGS) entry which is preliminary data.</text>
</comment>
<feature type="domain" description="Protein kinase" evidence="7">
    <location>
        <begin position="1"/>
        <end position="152"/>
    </location>
</feature>
<keyword evidence="3" id="KW-0547">Nucleotide-binding</keyword>
<dbReference type="SUPFAM" id="SSF56112">
    <property type="entry name" value="Protein kinase-like (PK-like)"/>
    <property type="match status" value="1"/>
</dbReference>
<keyword evidence="4 9" id="KW-0418">Kinase</keyword>
<accession>A0AAE0FA06</accession>
<dbReference type="GO" id="GO:0005952">
    <property type="term" value="C:cAMP-dependent protein kinase complex"/>
    <property type="evidence" value="ECO:0007669"/>
    <property type="project" value="TreeGrafter"/>
</dbReference>
<dbReference type="InterPro" id="IPR011009">
    <property type="entry name" value="Kinase-like_dom_sf"/>
</dbReference>
<dbReference type="GO" id="GO:0005524">
    <property type="term" value="F:ATP binding"/>
    <property type="evidence" value="ECO:0007669"/>
    <property type="project" value="UniProtKB-KW"/>
</dbReference>
<name>A0AAE0FA06_9CHLO</name>
<evidence type="ECO:0000256" key="3">
    <source>
        <dbReference type="ARBA" id="ARBA00022741"/>
    </source>
</evidence>
<evidence type="ECO:0000259" key="8">
    <source>
        <dbReference type="PROSITE" id="PS51285"/>
    </source>
</evidence>
<dbReference type="AlphaFoldDB" id="A0AAE0FA06"/>
<evidence type="ECO:0000256" key="6">
    <source>
        <dbReference type="SAM" id="MobiDB-lite"/>
    </source>
</evidence>